<dbReference type="OrthoDB" id="9807337at2"/>
<accession>A0A410VJF2</accession>
<reference evidence="3 4" key="2">
    <citation type="submission" date="2018-06" db="EMBL/GenBank/DDBJ databases">
        <title>Comparative genomics of rhizobia nodulating Arachis hypogaea in China.</title>
        <authorList>
            <person name="Li Y."/>
        </authorList>
    </citation>
    <scope>NUCLEOTIDE SEQUENCE [LARGE SCALE GENOMIC DNA]</scope>
    <source>
        <strain evidence="3 4">CCBAU 51658</strain>
        <plasmid evidence="3 4">unnamed</plasmid>
    </source>
</reference>
<dbReference type="GeneID" id="39481360"/>
<gene>
    <name evidence="2" type="ORF">GCM10010987_45980</name>
    <name evidence="3" type="ORF">XH86_36490</name>
</gene>
<dbReference type="Proteomes" id="UP000625079">
    <property type="component" value="Unassembled WGS sequence"/>
</dbReference>
<evidence type="ECO:0008006" key="6">
    <source>
        <dbReference type="Google" id="ProtNLM"/>
    </source>
</evidence>
<reference evidence="2" key="1">
    <citation type="journal article" date="2014" name="Int. J. Syst. Evol. Microbiol.">
        <title>Complete genome sequence of Corynebacterium casei LMG S-19264T (=DSM 44701T), isolated from a smear-ripened cheese.</title>
        <authorList>
            <consortium name="US DOE Joint Genome Institute (JGI-PGF)"/>
            <person name="Walter F."/>
            <person name="Albersmeier A."/>
            <person name="Kalinowski J."/>
            <person name="Ruckert C."/>
        </authorList>
    </citation>
    <scope>NUCLEOTIDE SEQUENCE</scope>
    <source>
        <strain evidence="2">CGMCC 1.15034</strain>
    </source>
</reference>
<sequence length="178" mass="19858">MDVASYRLNPSQASKLRLVKDMRERSALRQLSNTQAERQIAVKAMEKASKNAASAEKRRASLEAELYLELASSNRMCVTELDRRLHLVIGRLTAEIATARQVLEQARIAQQQAQAAVVEARVVWAKRSAASQKWQQIECDVQRSTNACSECAAQIETDDEVLLRYQSGSRSQAIGVLI</sequence>
<evidence type="ECO:0000313" key="5">
    <source>
        <dbReference type="Proteomes" id="UP000625079"/>
    </source>
</evidence>
<feature type="coiled-coil region" evidence="1">
    <location>
        <begin position="38"/>
        <end position="65"/>
    </location>
</feature>
<evidence type="ECO:0000313" key="3">
    <source>
        <dbReference type="EMBL" id="QOZ64302.1"/>
    </source>
</evidence>
<dbReference type="Proteomes" id="UP000593880">
    <property type="component" value="Plasmid unnamed"/>
</dbReference>
<name>A0A410VJF2_9BRAD</name>
<dbReference type="RefSeq" id="WP_128955093.1">
    <property type="nucleotide sequence ID" value="NZ_BMHC01000010.1"/>
</dbReference>
<evidence type="ECO:0000313" key="2">
    <source>
        <dbReference type="EMBL" id="GGI27754.1"/>
    </source>
</evidence>
<protein>
    <recommendedName>
        <fullName evidence="6">Type III secretion protein</fullName>
    </recommendedName>
</protein>
<organism evidence="2 5">
    <name type="scientific">Bradyrhizobium guangdongense</name>
    <dbReference type="NCBI Taxonomy" id="1325090"/>
    <lineage>
        <taxon>Bacteria</taxon>
        <taxon>Pseudomonadati</taxon>
        <taxon>Pseudomonadota</taxon>
        <taxon>Alphaproteobacteria</taxon>
        <taxon>Hyphomicrobiales</taxon>
        <taxon>Nitrobacteraceae</taxon>
        <taxon>Bradyrhizobium</taxon>
    </lineage>
</organism>
<proteinExistence type="predicted"/>
<keyword evidence="1" id="KW-0175">Coiled coil</keyword>
<evidence type="ECO:0000313" key="4">
    <source>
        <dbReference type="Proteomes" id="UP000593880"/>
    </source>
</evidence>
<dbReference type="EMBL" id="BMHC01000010">
    <property type="protein sequence ID" value="GGI27754.1"/>
    <property type="molecule type" value="Genomic_DNA"/>
</dbReference>
<keyword evidence="4" id="KW-1185">Reference proteome</keyword>
<reference evidence="2" key="3">
    <citation type="submission" date="2022-12" db="EMBL/GenBank/DDBJ databases">
        <authorList>
            <person name="Sun Q."/>
            <person name="Zhou Y."/>
        </authorList>
    </citation>
    <scope>NUCLEOTIDE SEQUENCE</scope>
    <source>
        <strain evidence="2">CGMCC 1.15034</strain>
    </source>
</reference>
<dbReference type="AlphaFoldDB" id="A0A410VJF2"/>
<evidence type="ECO:0000256" key="1">
    <source>
        <dbReference type="SAM" id="Coils"/>
    </source>
</evidence>
<keyword evidence="3" id="KW-0614">Plasmid</keyword>
<dbReference type="EMBL" id="CP030058">
    <property type="protein sequence ID" value="QOZ64302.1"/>
    <property type="molecule type" value="Genomic_DNA"/>
</dbReference>
<geneLocation type="plasmid" evidence="3 4">
    <name>unnamed</name>
</geneLocation>